<dbReference type="GO" id="GO:0050918">
    <property type="term" value="P:positive chemotaxis"/>
    <property type="evidence" value="ECO:0007669"/>
    <property type="project" value="TreeGrafter"/>
</dbReference>
<evidence type="ECO:0000256" key="8">
    <source>
        <dbReference type="ARBA" id="ARBA00023136"/>
    </source>
</evidence>
<evidence type="ECO:0000256" key="1">
    <source>
        <dbReference type="ARBA" id="ARBA00004117"/>
    </source>
</evidence>
<proteinExistence type="inferred from homology"/>
<dbReference type="Gene3D" id="3.40.1550.10">
    <property type="entry name" value="CheC-like"/>
    <property type="match status" value="1"/>
</dbReference>
<dbReference type="GO" id="GO:0009425">
    <property type="term" value="C:bacterial-type flagellum basal body"/>
    <property type="evidence" value="ECO:0007669"/>
    <property type="project" value="UniProtKB-SubCell"/>
</dbReference>
<dbReference type="GO" id="GO:0071978">
    <property type="term" value="P:bacterial-type flagellum-dependent swarming motility"/>
    <property type="evidence" value="ECO:0007669"/>
    <property type="project" value="TreeGrafter"/>
</dbReference>
<keyword evidence="6" id="KW-0145">Chemotaxis</keyword>
<organism evidence="12 13">
    <name type="scientific">Sinorhizobium alkalisoli</name>
    <dbReference type="NCBI Taxonomy" id="1752398"/>
    <lineage>
        <taxon>Bacteria</taxon>
        <taxon>Pseudomonadati</taxon>
        <taxon>Pseudomonadota</taxon>
        <taxon>Alphaproteobacteria</taxon>
        <taxon>Hyphomicrobiales</taxon>
        <taxon>Rhizobiaceae</taxon>
        <taxon>Sinorhizobium/Ensifer group</taxon>
        <taxon>Sinorhizobium</taxon>
    </lineage>
</organism>
<keyword evidence="7" id="KW-0283">Flagellar rotation</keyword>
<evidence type="ECO:0000256" key="2">
    <source>
        <dbReference type="ARBA" id="ARBA00004202"/>
    </source>
</evidence>
<evidence type="ECO:0000313" key="12">
    <source>
        <dbReference type="EMBL" id="ODR89795.1"/>
    </source>
</evidence>
<evidence type="ECO:0000256" key="5">
    <source>
        <dbReference type="ARBA" id="ARBA00022475"/>
    </source>
</evidence>
<dbReference type="InterPro" id="IPR036429">
    <property type="entry name" value="SpoA-like_sf"/>
</dbReference>
<name>A0A1E3V8J8_9HYPH</name>
<keyword evidence="13" id="KW-1185">Reference proteome</keyword>
<evidence type="ECO:0000313" key="13">
    <source>
        <dbReference type="Proteomes" id="UP000094342"/>
    </source>
</evidence>
<keyword evidence="9" id="KW-0975">Bacterial flagellum</keyword>
<dbReference type="PANTHER" id="PTHR30034">
    <property type="entry name" value="FLAGELLAR MOTOR SWITCH PROTEIN FLIM"/>
    <property type="match status" value="1"/>
</dbReference>
<comment type="function">
    <text evidence="10">FliM is one of three proteins (FliG, FliN, FliM) that forms the rotor-mounted switch complex (C ring), located at the base of the basal body. This complex interacts with the CheY and CheZ chemotaxis proteins, in addition to contacting components of the motor that determine the direction of flagellar rotation.</text>
</comment>
<dbReference type="Pfam" id="PF01052">
    <property type="entry name" value="FliMN_C"/>
    <property type="match status" value="1"/>
</dbReference>
<dbReference type="GO" id="GO:0005886">
    <property type="term" value="C:plasma membrane"/>
    <property type="evidence" value="ECO:0007669"/>
    <property type="project" value="UniProtKB-SubCell"/>
</dbReference>
<evidence type="ECO:0000256" key="7">
    <source>
        <dbReference type="ARBA" id="ARBA00022779"/>
    </source>
</evidence>
<dbReference type="SUPFAM" id="SSF101801">
    <property type="entry name" value="Surface presentation of antigens (SPOA)"/>
    <property type="match status" value="1"/>
</dbReference>
<evidence type="ECO:0000259" key="11">
    <source>
        <dbReference type="Pfam" id="PF01052"/>
    </source>
</evidence>
<evidence type="ECO:0000256" key="4">
    <source>
        <dbReference type="ARBA" id="ARBA00021898"/>
    </source>
</evidence>
<reference evidence="13" key="1">
    <citation type="submission" date="2016-05" db="EMBL/GenBank/DDBJ databases">
        <authorList>
            <person name="Li Y."/>
        </authorList>
    </citation>
    <scope>NUCLEOTIDE SEQUENCE [LARGE SCALE GENOMIC DNA]</scope>
    <source>
        <strain evidence="13">YIC4027</strain>
    </source>
</reference>
<evidence type="ECO:0000256" key="6">
    <source>
        <dbReference type="ARBA" id="ARBA00022500"/>
    </source>
</evidence>
<keyword evidence="12" id="KW-0969">Cilium</keyword>
<keyword evidence="12" id="KW-0282">Flagellum</keyword>
<dbReference type="PANTHER" id="PTHR30034:SF6">
    <property type="entry name" value="YOP PROTEINS TRANSLOCATION PROTEIN Q"/>
    <property type="match status" value="1"/>
</dbReference>
<evidence type="ECO:0000256" key="9">
    <source>
        <dbReference type="ARBA" id="ARBA00023143"/>
    </source>
</evidence>
<comment type="similarity">
    <text evidence="3">Belongs to the FliM family.</text>
</comment>
<evidence type="ECO:0000256" key="3">
    <source>
        <dbReference type="ARBA" id="ARBA00011049"/>
    </source>
</evidence>
<keyword evidence="8" id="KW-0472">Membrane</keyword>
<dbReference type="AlphaFoldDB" id="A0A1E3V8J8"/>
<dbReference type="RefSeq" id="WP_069459501.1">
    <property type="nucleotide sequence ID" value="NZ_LYBW01000060.1"/>
</dbReference>
<protein>
    <recommendedName>
        <fullName evidence="4">Flagellar motor switch protein FliM</fullName>
    </recommendedName>
</protein>
<dbReference type="EMBL" id="LYBW01000060">
    <property type="protein sequence ID" value="ODR89795.1"/>
    <property type="molecule type" value="Genomic_DNA"/>
</dbReference>
<keyword evidence="12" id="KW-0966">Cell projection</keyword>
<comment type="caution">
    <text evidence="12">The sequence shown here is derived from an EMBL/GenBank/DDBJ whole genome shotgun (WGS) entry which is preliminary data.</text>
</comment>
<dbReference type="InterPro" id="IPR028976">
    <property type="entry name" value="CheC-like_sf"/>
</dbReference>
<comment type="subcellular location">
    <subcellularLocation>
        <location evidence="1">Bacterial flagellum basal body</location>
    </subcellularLocation>
    <subcellularLocation>
        <location evidence="2">Cell membrane</location>
        <topology evidence="2">Peripheral membrane protein</topology>
    </subcellularLocation>
</comment>
<gene>
    <name evidence="12" type="ORF">A8M32_16530</name>
</gene>
<keyword evidence="5" id="KW-1003">Cell membrane</keyword>
<feature type="domain" description="Flagellar motor switch protein FliN-like C-terminal" evidence="11">
    <location>
        <begin position="232"/>
        <end position="301"/>
    </location>
</feature>
<dbReference type="OrthoDB" id="8273530at2"/>
<dbReference type="Proteomes" id="UP000094342">
    <property type="component" value="Unassembled WGS sequence"/>
</dbReference>
<evidence type="ECO:0000256" key="10">
    <source>
        <dbReference type="ARBA" id="ARBA00025044"/>
    </source>
</evidence>
<dbReference type="STRING" id="1752398.A8M32_16530"/>
<dbReference type="InterPro" id="IPR001543">
    <property type="entry name" value="FliN-like_C"/>
</dbReference>
<sequence length="315" mass="34172">MTASTASNIHPFDKRLLARMIGALGDDKVIGRTALEIGQVLGEVLPDLLKAETGRDITIGYAGYKTGLRNDLIAELGDGFLICDVSLRNWCEDFQIGCDSPVLVTLVEALLGAEPTGIEEPEPRALSKIEIDVAAPVFDRIAEVLRMAVNAPGGHEPVLGRPHNSEDRPQPDHAMADVYAASIDMTIGLGPVLSTFCLIIPQGTLLKTQITMPGSAGQNAGAKAEWAEQIKEQVRRSAVTLEARIRLDSLTLDTISRLQLGDVIPFHDDQDVQVEVNANGRELYICEFGRSGAKYTVRVKDTHGSEQDILRHIMS</sequence>
<accession>A0A1E3V8J8</accession>
<dbReference type="Gene3D" id="2.30.330.10">
    <property type="entry name" value="SpoA-like"/>
    <property type="match status" value="1"/>
</dbReference>